<evidence type="ECO:0000313" key="2">
    <source>
        <dbReference type="Proteomes" id="UP000003378"/>
    </source>
</evidence>
<dbReference type="Proteomes" id="UP000003378">
    <property type="component" value="Unassembled WGS sequence"/>
</dbReference>
<comment type="caution">
    <text evidence="1">The sequence shown here is derived from an EMBL/GenBank/DDBJ whole genome shotgun (WGS) entry which is preliminary data.</text>
</comment>
<proteinExistence type="predicted"/>
<sequence length="115" mass="13423">MGFQPLCNKTIQERHTIQLEPTRFSLEDKKRIEKIASQGINDIDLVDLVELYDINLDNTNVTRYIEGLLTNNTQVTYYFQEQLNEELLAMASALDRVQQAFIKLLSEEEIRKFAL</sequence>
<name>F3SKR6_STRSA</name>
<organism evidence="1 2">
    <name type="scientific">Streptococcus sanguinis SK1087</name>
    <dbReference type="NCBI Taxonomy" id="888824"/>
    <lineage>
        <taxon>Bacteria</taxon>
        <taxon>Bacillati</taxon>
        <taxon>Bacillota</taxon>
        <taxon>Bacilli</taxon>
        <taxon>Lactobacillales</taxon>
        <taxon>Streptococcaceae</taxon>
        <taxon>Streptococcus</taxon>
    </lineage>
</organism>
<dbReference type="AlphaFoldDB" id="F3SKR6"/>
<accession>F3SKR6</accession>
<evidence type="ECO:0000313" key="1">
    <source>
        <dbReference type="EMBL" id="EGG39231.1"/>
    </source>
</evidence>
<protein>
    <submittedName>
        <fullName evidence="1">Uncharacterized protein</fullName>
    </submittedName>
</protein>
<dbReference type="HOGENOM" id="CLU_2107690_0_0_9"/>
<gene>
    <name evidence="1" type="ORF">HMPREF9397_1709</name>
</gene>
<dbReference type="EMBL" id="AFDP01000019">
    <property type="protein sequence ID" value="EGG39231.1"/>
    <property type="molecule type" value="Genomic_DNA"/>
</dbReference>
<reference evidence="1 2" key="1">
    <citation type="submission" date="2011-03" db="EMBL/GenBank/DDBJ databases">
        <authorList>
            <person name="Muzny D."/>
            <person name="Qin X."/>
            <person name="Deng J."/>
            <person name="Jiang H."/>
            <person name="Liu Y."/>
            <person name="Qu J."/>
            <person name="Song X.-Z."/>
            <person name="Zhang L."/>
            <person name="Thornton R."/>
            <person name="Coyle M."/>
            <person name="Francisco L."/>
            <person name="Jackson L."/>
            <person name="Javaid M."/>
            <person name="Korchina V."/>
            <person name="Kovar C."/>
            <person name="Mata R."/>
            <person name="Mathew T."/>
            <person name="Ngo R."/>
            <person name="Nguyen L."/>
            <person name="Nguyen N."/>
            <person name="Okwuonu G."/>
            <person name="Ongeri F."/>
            <person name="Pham C."/>
            <person name="Simmons D."/>
            <person name="Wilczek-Boney K."/>
            <person name="Hale W."/>
            <person name="Jakkamsetti A."/>
            <person name="Pham P."/>
            <person name="Ruth R."/>
            <person name="San Lucas F."/>
            <person name="Warren J."/>
            <person name="Zhang J."/>
            <person name="Zhao Z."/>
            <person name="Zhou C."/>
            <person name="Zhu D."/>
            <person name="Lee S."/>
            <person name="Bess C."/>
            <person name="Blankenburg K."/>
            <person name="Forbes L."/>
            <person name="Fu Q."/>
            <person name="Gubbala S."/>
            <person name="Hirani K."/>
            <person name="Jayaseelan J.C."/>
            <person name="Lara F."/>
            <person name="Munidasa M."/>
            <person name="Palculict T."/>
            <person name="Patil S."/>
            <person name="Pu L.-L."/>
            <person name="Saada N."/>
            <person name="Tang L."/>
            <person name="Weissenberger G."/>
            <person name="Zhu Y."/>
            <person name="Hemphill L."/>
            <person name="Shang Y."/>
            <person name="Youmans B."/>
            <person name="Ayvaz T."/>
            <person name="Ross M."/>
            <person name="Santibanez J."/>
            <person name="Aqrawi P."/>
            <person name="Gross S."/>
            <person name="Joshi V."/>
            <person name="Fowler G."/>
            <person name="Nazareth L."/>
            <person name="Reid J."/>
            <person name="Worley K."/>
            <person name="Petrosino J."/>
            <person name="Highlander S."/>
            <person name="Gibbs R."/>
        </authorList>
    </citation>
    <scope>NUCLEOTIDE SEQUENCE [LARGE SCALE GENOMIC DNA]</scope>
    <source>
        <strain evidence="1 2">SK1087</strain>
    </source>
</reference>